<dbReference type="Pfam" id="PF04820">
    <property type="entry name" value="Trp_halogenase"/>
    <property type="match status" value="2"/>
</dbReference>
<dbReference type="Gene3D" id="3.50.50.60">
    <property type="entry name" value="FAD/NAD(P)-binding domain"/>
    <property type="match status" value="2"/>
</dbReference>
<accession>A0A6J7WV87</accession>
<sequence>MKYNIGIIGGGTSGAMTALGILIAEINLKKYTGDIYITLIQDPNTPTIQVGESTSPYVCSVMHDVIDFNIVEDLKDIDGTLRFSTKYFWEKANNKNFYATYPDYGLHVNSESFSNWVFKKLQNKYASNFKEIKDRVLSIKQHINNVELIAQNNAYIFDYVFDCRGSPPQEELSSDQYITPTFQAVNSVVIFPDFKKYDEQFTSSHITENGWMFGVPLIHRKAWGYLYNNTITKTDQAIEDFKKIINIDESLLRKITWQQYYRKAAIDNRVIFNGNRLYFFEPHHAIPLHYHLIIAKTFTRNLLTGINVDSLNEFYNDTINNIQDLITLNYAGDNNIDSPFWNITKKLAFKKLLSSSSFVNYCKFNADKEIPAMYWPHDGILVKKYLDGYSIDLNGFINYND</sequence>
<dbReference type="PANTHER" id="PTHR43747:SF4">
    <property type="entry name" value="FLAVIN-DEPENDENT TRYPTOPHAN HALOGENASE"/>
    <property type="match status" value="1"/>
</dbReference>
<protein>
    <submittedName>
        <fullName evidence="1">Flavin-dependent halogenase</fullName>
    </submittedName>
</protein>
<evidence type="ECO:0000313" key="1">
    <source>
        <dbReference type="EMBL" id="CAB5221657.1"/>
    </source>
</evidence>
<gene>
    <name evidence="1" type="ORF">UFOVP242_9</name>
</gene>
<dbReference type="EMBL" id="LR798294">
    <property type="protein sequence ID" value="CAB5221657.1"/>
    <property type="molecule type" value="Genomic_DNA"/>
</dbReference>
<proteinExistence type="predicted"/>
<reference evidence="1" key="1">
    <citation type="submission" date="2020-05" db="EMBL/GenBank/DDBJ databases">
        <authorList>
            <person name="Chiriac C."/>
            <person name="Salcher M."/>
            <person name="Ghai R."/>
            <person name="Kavagutti S V."/>
        </authorList>
    </citation>
    <scope>NUCLEOTIDE SEQUENCE</scope>
</reference>
<dbReference type="PANTHER" id="PTHR43747">
    <property type="entry name" value="FAD-BINDING PROTEIN"/>
    <property type="match status" value="1"/>
</dbReference>
<dbReference type="InterPro" id="IPR036188">
    <property type="entry name" value="FAD/NAD-bd_sf"/>
</dbReference>
<organism evidence="1">
    <name type="scientific">uncultured Caudovirales phage</name>
    <dbReference type="NCBI Taxonomy" id="2100421"/>
    <lineage>
        <taxon>Viruses</taxon>
        <taxon>Duplodnaviria</taxon>
        <taxon>Heunggongvirae</taxon>
        <taxon>Uroviricota</taxon>
        <taxon>Caudoviricetes</taxon>
        <taxon>Peduoviridae</taxon>
        <taxon>Maltschvirus</taxon>
        <taxon>Maltschvirus maltsch</taxon>
    </lineage>
</organism>
<dbReference type="InterPro" id="IPR006905">
    <property type="entry name" value="Flavin_halogenase"/>
</dbReference>
<dbReference type="GO" id="GO:0004497">
    <property type="term" value="F:monooxygenase activity"/>
    <property type="evidence" value="ECO:0007669"/>
    <property type="project" value="InterPro"/>
</dbReference>
<name>A0A6J7WV87_9CAUD</name>
<dbReference type="InterPro" id="IPR050816">
    <property type="entry name" value="Flavin-dep_Halogenase_NPB"/>
</dbReference>